<dbReference type="Pfam" id="PF03472">
    <property type="entry name" value="Autoind_bind"/>
    <property type="match status" value="1"/>
</dbReference>
<reference evidence="6 7" key="2">
    <citation type="journal article" date="2021" name="Int. J. Syst. Evol. Microbiol.">
        <title>Roseibium litorale sp. nov., isolated from a tidal flat sediment and proposal for the reclassification of Labrenzia polysiphoniae as Roseibium polysiphoniae comb. nov.</title>
        <authorList>
            <person name="Liu Y."/>
            <person name="Pei T."/>
            <person name="Du J."/>
            <person name="Chao M."/>
            <person name="Deng M.R."/>
            <person name="Zhu H."/>
        </authorList>
    </citation>
    <scope>NUCLEOTIDE SEQUENCE [LARGE SCALE GENOMIC DNA]</scope>
    <source>
        <strain evidence="6 7">4C16A</strain>
    </source>
</reference>
<protein>
    <submittedName>
        <fullName evidence="6">Autoinducer binding domain-containing protein</fullName>
    </submittedName>
</protein>
<feature type="transmembrane region" description="Helical" evidence="4">
    <location>
        <begin position="181"/>
        <end position="203"/>
    </location>
</feature>
<feature type="domain" description="Transcription factor LuxR-like autoinducer-binding" evidence="5">
    <location>
        <begin position="28"/>
        <end position="114"/>
    </location>
</feature>
<reference evidence="7" key="1">
    <citation type="submission" date="2020-09" db="EMBL/GenBank/DDBJ databases">
        <title>The genome sequence of strain Labrenzia suaedae 4C16A.</title>
        <authorList>
            <person name="Liu Y."/>
        </authorList>
    </citation>
    <scope>NUCLEOTIDE SEQUENCE [LARGE SCALE GENOMIC DNA]</scope>
    <source>
        <strain evidence="7">4C16A</strain>
    </source>
</reference>
<dbReference type="EMBL" id="JACYXI010000019">
    <property type="protein sequence ID" value="MBD8894023.1"/>
    <property type="molecule type" value="Genomic_DNA"/>
</dbReference>
<dbReference type="SUPFAM" id="SSF46894">
    <property type="entry name" value="C-terminal effector domain of the bipartite response regulators"/>
    <property type="match status" value="1"/>
</dbReference>
<dbReference type="SUPFAM" id="SSF75516">
    <property type="entry name" value="Pheromone-binding domain of LuxR-like quorum-sensing transcription factors"/>
    <property type="match status" value="1"/>
</dbReference>
<evidence type="ECO:0000256" key="1">
    <source>
        <dbReference type="ARBA" id="ARBA00023015"/>
    </source>
</evidence>
<dbReference type="Proteomes" id="UP000632063">
    <property type="component" value="Unassembled WGS sequence"/>
</dbReference>
<evidence type="ECO:0000256" key="3">
    <source>
        <dbReference type="ARBA" id="ARBA00023163"/>
    </source>
</evidence>
<dbReference type="InterPro" id="IPR036693">
    <property type="entry name" value="TF_LuxR_autoind-bd_dom_sf"/>
</dbReference>
<dbReference type="InterPro" id="IPR005143">
    <property type="entry name" value="TF_LuxR_autoind-bd_dom"/>
</dbReference>
<evidence type="ECO:0000313" key="6">
    <source>
        <dbReference type="EMBL" id="MBD8894023.1"/>
    </source>
</evidence>
<accession>A0ABR9CT22</accession>
<proteinExistence type="predicted"/>
<dbReference type="Gene3D" id="3.30.450.80">
    <property type="entry name" value="Transcription factor LuxR-like, autoinducer-binding domain"/>
    <property type="match status" value="1"/>
</dbReference>
<keyword evidence="4" id="KW-0472">Membrane</keyword>
<name>A0ABR9CT22_9HYPH</name>
<dbReference type="InterPro" id="IPR016032">
    <property type="entry name" value="Sig_transdc_resp-reg_C-effctor"/>
</dbReference>
<keyword evidence="7" id="KW-1185">Reference proteome</keyword>
<keyword evidence="2" id="KW-0238">DNA-binding</keyword>
<dbReference type="RefSeq" id="WP_192150582.1">
    <property type="nucleotide sequence ID" value="NZ_JACYXI010000019.1"/>
</dbReference>
<comment type="caution">
    <text evidence="6">The sequence shown here is derived from an EMBL/GenBank/DDBJ whole genome shotgun (WGS) entry which is preliminary data.</text>
</comment>
<sequence>MRTIDTPDSDLLNIGDCGLAIGIGLFSSSEPGLFTNYPLQWQEQYFELDGLSCDPVLVTGMRYPGWNSWDNRAPNDAFSEAAYAHGLTGGIVFSQNIGGNRMIAGLSLRKQLSETSKNRAISLLREYHYQDLALKAHSLSKPQKELVFLFANGLRAKQVAAHFGTSEAAIKQRKLAIQKSIGVSSFLVVINICSYAGLTIHPIK</sequence>
<evidence type="ECO:0000313" key="7">
    <source>
        <dbReference type="Proteomes" id="UP000632063"/>
    </source>
</evidence>
<gene>
    <name evidence="6" type="ORF">IG616_20955</name>
</gene>
<organism evidence="6 7">
    <name type="scientific">Roseibium litorale</name>
    <dbReference type="NCBI Taxonomy" id="2803841"/>
    <lineage>
        <taxon>Bacteria</taxon>
        <taxon>Pseudomonadati</taxon>
        <taxon>Pseudomonadota</taxon>
        <taxon>Alphaproteobacteria</taxon>
        <taxon>Hyphomicrobiales</taxon>
        <taxon>Stappiaceae</taxon>
        <taxon>Roseibium</taxon>
    </lineage>
</organism>
<evidence type="ECO:0000259" key="5">
    <source>
        <dbReference type="Pfam" id="PF03472"/>
    </source>
</evidence>
<keyword evidence="4" id="KW-0812">Transmembrane</keyword>
<keyword evidence="3" id="KW-0804">Transcription</keyword>
<evidence type="ECO:0000256" key="2">
    <source>
        <dbReference type="ARBA" id="ARBA00023125"/>
    </source>
</evidence>
<evidence type="ECO:0000256" key="4">
    <source>
        <dbReference type="SAM" id="Phobius"/>
    </source>
</evidence>
<keyword evidence="4" id="KW-1133">Transmembrane helix</keyword>
<keyword evidence="1" id="KW-0805">Transcription regulation</keyword>